<reference evidence="5 6" key="1">
    <citation type="submission" date="2015-12" db="EMBL/GenBank/DDBJ databases">
        <title>Draft genome sequence of Mesorhizobium sp. UFLA 01-765, a multitolerant efficient symbiont and plant-growth promoting strain isolated from Zn-mining soil using Leucaena leucocephala as a trap plant.</title>
        <authorList>
            <person name="Rangel W.M."/>
            <person name="Thijs S."/>
            <person name="Longatti S.M."/>
            <person name="Moreira F.M."/>
            <person name="Weyens N."/>
            <person name="Vangronsveld J."/>
            <person name="Van Hamme J.D."/>
            <person name="Bottos E.M."/>
            <person name="Rineau F."/>
        </authorList>
    </citation>
    <scope>NUCLEOTIDE SEQUENCE [LARGE SCALE GENOMIC DNA]</scope>
    <source>
        <strain evidence="5 6">UFLA 01-765</strain>
    </source>
</reference>
<evidence type="ECO:0000256" key="1">
    <source>
        <dbReference type="ARBA" id="ARBA00008361"/>
    </source>
</evidence>
<dbReference type="Pfam" id="PF08241">
    <property type="entry name" value="Methyltransf_11"/>
    <property type="match status" value="1"/>
</dbReference>
<dbReference type="PANTHER" id="PTHR44942:SF4">
    <property type="entry name" value="METHYLTRANSFERASE TYPE 11 DOMAIN-CONTAINING PROTEIN"/>
    <property type="match status" value="1"/>
</dbReference>
<dbReference type="InterPro" id="IPR051052">
    <property type="entry name" value="Diverse_substrate_MTase"/>
</dbReference>
<accession>A0A124GFY6</accession>
<comment type="similarity">
    <text evidence="1">Belongs to the methyltransferase superfamily.</text>
</comment>
<comment type="caution">
    <text evidence="5">The sequence shown here is derived from an EMBL/GenBank/DDBJ whole genome shotgun (WGS) entry which is preliminary data.</text>
</comment>
<protein>
    <submittedName>
        <fullName evidence="5">Methylase</fullName>
    </submittedName>
</protein>
<evidence type="ECO:0000313" key="5">
    <source>
        <dbReference type="EMBL" id="KUM25086.1"/>
    </source>
</evidence>
<dbReference type="AlphaFoldDB" id="A0A124GFY6"/>
<evidence type="ECO:0000313" key="6">
    <source>
        <dbReference type="Proteomes" id="UP000053176"/>
    </source>
</evidence>
<dbReference type="GO" id="GO:0032259">
    <property type="term" value="P:methylation"/>
    <property type="evidence" value="ECO:0007669"/>
    <property type="project" value="UniProtKB-KW"/>
</dbReference>
<dbReference type="Proteomes" id="UP000053176">
    <property type="component" value="Unassembled WGS sequence"/>
</dbReference>
<evidence type="ECO:0000256" key="2">
    <source>
        <dbReference type="ARBA" id="ARBA00022603"/>
    </source>
</evidence>
<organism evidence="5 6">
    <name type="scientific">Rhizobium loti</name>
    <name type="common">Mesorhizobium loti</name>
    <dbReference type="NCBI Taxonomy" id="381"/>
    <lineage>
        <taxon>Bacteria</taxon>
        <taxon>Pseudomonadati</taxon>
        <taxon>Pseudomonadota</taxon>
        <taxon>Alphaproteobacteria</taxon>
        <taxon>Hyphomicrobiales</taxon>
        <taxon>Phyllobacteriaceae</taxon>
        <taxon>Mesorhizobium</taxon>
    </lineage>
</organism>
<gene>
    <name evidence="5" type="ORF">AU467_27310</name>
</gene>
<sequence length="230" mass="25350">MSELFDRYKSSYGEVVEGSIRFSGLQHDFFLRAKAELLRRLAVGQQLRQGGTQLRALDVGCGVGSLHPYLEDTFDRLDGCDVSKESLSRASGSNPHVAYRACTPSRLPYEDGTFDLAFASCVVHHVPPASWRDFFHEMHRVLRRGGLACIIEHNPFNPLTRVAVLRCPFDKDAVLLSAGKTASLLKQAGFSDIGCEHFLLLPSARPFARLLERAFAGLPLGAQYACTGHA</sequence>
<evidence type="ECO:0000259" key="4">
    <source>
        <dbReference type="Pfam" id="PF08241"/>
    </source>
</evidence>
<proteinExistence type="inferred from homology"/>
<keyword evidence="2 5" id="KW-0489">Methyltransferase</keyword>
<dbReference type="SUPFAM" id="SSF53335">
    <property type="entry name" value="S-adenosyl-L-methionine-dependent methyltransferases"/>
    <property type="match status" value="1"/>
</dbReference>
<dbReference type="OrthoDB" id="5449367at2"/>
<feature type="domain" description="Methyltransferase type 11" evidence="4">
    <location>
        <begin position="57"/>
        <end position="149"/>
    </location>
</feature>
<dbReference type="EMBL" id="LPWA01000122">
    <property type="protein sequence ID" value="KUM25086.1"/>
    <property type="molecule type" value="Genomic_DNA"/>
</dbReference>
<dbReference type="GO" id="GO:0008757">
    <property type="term" value="F:S-adenosylmethionine-dependent methyltransferase activity"/>
    <property type="evidence" value="ECO:0007669"/>
    <property type="project" value="InterPro"/>
</dbReference>
<name>A0A124GFY6_RHILI</name>
<dbReference type="PANTHER" id="PTHR44942">
    <property type="entry name" value="METHYLTRANSF_11 DOMAIN-CONTAINING PROTEIN"/>
    <property type="match status" value="1"/>
</dbReference>
<evidence type="ECO:0000256" key="3">
    <source>
        <dbReference type="ARBA" id="ARBA00022679"/>
    </source>
</evidence>
<dbReference type="InterPro" id="IPR029063">
    <property type="entry name" value="SAM-dependent_MTases_sf"/>
</dbReference>
<dbReference type="Gene3D" id="3.40.50.150">
    <property type="entry name" value="Vaccinia Virus protein VP39"/>
    <property type="match status" value="1"/>
</dbReference>
<keyword evidence="3" id="KW-0808">Transferase</keyword>
<dbReference type="CDD" id="cd02440">
    <property type="entry name" value="AdoMet_MTases"/>
    <property type="match status" value="1"/>
</dbReference>
<dbReference type="InterPro" id="IPR013216">
    <property type="entry name" value="Methyltransf_11"/>
</dbReference>